<dbReference type="EMBL" id="VFOW01000001">
    <property type="protein sequence ID" value="TQL77575.1"/>
    <property type="molecule type" value="Genomic_DNA"/>
</dbReference>
<accession>A0A543AYB8</accession>
<comment type="catalytic activity">
    <reaction evidence="1">
        <text>ATP + protein L-histidine = ADP + protein N-phospho-L-histidine.</text>
        <dbReference type="EC" id="2.7.13.3"/>
    </reaction>
</comment>
<protein>
    <recommendedName>
        <fullName evidence="2">histidine kinase</fullName>
        <ecNumber evidence="2">2.7.13.3</ecNumber>
    </recommendedName>
</protein>
<keyword evidence="5" id="KW-0547">Nucleotide-binding</keyword>
<evidence type="ECO:0000256" key="7">
    <source>
        <dbReference type="ARBA" id="ARBA00022840"/>
    </source>
</evidence>
<dbReference type="EC" id="2.7.13.3" evidence="2"/>
<evidence type="ECO:0000256" key="10">
    <source>
        <dbReference type="SAM" id="Phobius"/>
    </source>
</evidence>
<dbReference type="Pfam" id="PF13796">
    <property type="entry name" value="Sensor"/>
    <property type="match status" value="1"/>
</dbReference>
<keyword evidence="10" id="KW-0472">Membrane</keyword>
<feature type="domain" description="Signal transduction histidine kinase subgroup 3 dimerisation and phosphoacceptor" evidence="11">
    <location>
        <begin position="260"/>
        <end position="327"/>
    </location>
</feature>
<dbReference type="Proteomes" id="UP000317043">
    <property type="component" value="Unassembled WGS sequence"/>
</dbReference>
<dbReference type="Gene3D" id="1.20.5.1930">
    <property type="match status" value="1"/>
</dbReference>
<dbReference type="GO" id="GO:0016020">
    <property type="term" value="C:membrane"/>
    <property type="evidence" value="ECO:0007669"/>
    <property type="project" value="InterPro"/>
</dbReference>
<dbReference type="InterPro" id="IPR025828">
    <property type="entry name" value="Put_sensor_dom"/>
</dbReference>
<feature type="compositionally biased region" description="Basic and acidic residues" evidence="9">
    <location>
        <begin position="14"/>
        <end position="25"/>
    </location>
</feature>
<evidence type="ECO:0000313" key="14">
    <source>
        <dbReference type="Proteomes" id="UP000317043"/>
    </source>
</evidence>
<feature type="region of interest" description="Disordered" evidence="9">
    <location>
        <begin position="1"/>
        <end position="29"/>
    </location>
</feature>
<dbReference type="Pfam" id="PF07730">
    <property type="entry name" value="HisKA_3"/>
    <property type="match status" value="1"/>
</dbReference>
<evidence type="ECO:0000256" key="2">
    <source>
        <dbReference type="ARBA" id="ARBA00012438"/>
    </source>
</evidence>
<evidence type="ECO:0000256" key="4">
    <source>
        <dbReference type="ARBA" id="ARBA00022679"/>
    </source>
</evidence>
<evidence type="ECO:0000256" key="6">
    <source>
        <dbReference type="ARBA" id="ARBA00022777"/>
    </source>
</evidence>
<evidence type="ECO:0000256" key="8">
    <source>
        <dbReference type="ARBA" id="ARBA00023012"/>
    </source>
</evidence>
<dbReference type="GO" id="GO:0005524">
    <property type="term" value="F:ATP binding"/>
    <property type="evidence" value="ECO:0007669"/>
    <property type="project" value="UniProtKB-KW"/>
</dbReference>
<evidence type="ECO:0000259" key="12">
    <source>
        <dbReference type="Pfam" id="PF13796"/>
    </source>
</evidence>
<feature type="transmembrane region" description="Helical" evidence="10">
    <location>
        <begin position="154"/>
        <end position="175"/>
    </location>
</feature>
<dbReference type="PANTHER" id="PTHR24421:SF10">
    <property type="entry name" value="NITRATE_NITRITE SENSOR PROTEIN NARQ"/>
    <property type="match status" value="1"/>
</dbReference>
<keyword evidence="14" id="KW-1185">Reference proteome</keyword>
<keyword evidence="6 13" id="KW-0418">Kinase</keyword>
<feature type="transmembrane region" description="Helical" evidence="10">
    <location>
        <begin position="76"/>
        <end position="94"/>
    </location>
</feature>
<proteinExistence type="predicted"/>
<name>A0A543AYB8_9ACTN</name>
<keyword evidence="10" id="KW-0812">Transmembrane</keyword>
<keyword evidence="7" id="KW-0067">ATP-binding</keyword>
<dbReference type="Gene3D" id="3.30.565.10">
    <property type="entry name" value="Histidine kinase-like ATPase, C-terminal domain"/>
    <property type="match status" value="1"/>
</dbReference>
<keyword evidence="10" id="KW-1133">Transmembrane helix</keyword>
<sequence length="480" mass="51430">MANGSDVHPNASDRGVDPTGGRDDDGQNGIMPHSTLYSPSFKGQLARRFAHLGVAFGLLALAVVGFAFLVLTLVSVPLVLVSVGIPLTIVVVWLSRGITRAQRAVFRRLFGKRIDNPYRPWPRGHIGLKLLALTKDVTVWRDIAWHAINSTLGFLVYLTAIVLFAASLFYLVYPILWLAWPSVFNTYFGLHIDNFATAMWGLPIAAIAFSLWWWLGDMMLDSYASLATLLLRPTRSVMLKQRVEQLTESRAESVDSSAAELRRIERDLHDGAQARLVALGMSLGMAEGLLESDPVAAGRLLAEARENSGTALVELRNLVRGIHPPVLSDRGLTGAVEALALDHPLPVTVLADLPGRPPAPVESAAYFAIAEVLTNTAKYAKASQVRVMIGYFGYPPREPAVDDDESQLGPRLGIVIRDDGVGGASATEGGGLAGVVRRLSAFDGVVAIDSPVGGPTVITLEIPCLLSPDPSGRPAASGTV</sequence>
<feature type="domain" description="Putative sensor" evidence="12">
    <location>
        <begin position="59"/>
        <end position="231"/>
    </location>
</feature>
<evidence type="ECO:0000259" key="11">
    <source>
        <dbReference type="Pfam" id="PF07730"/>
    </source>
</evidence>
<dbReference type="GO" id="GO:0046983">
    <property type="term" value="F:protein dimerization activity"/>
    <property type="evidence" value="ECO:0007669"/>
    <property type="project" value="InterPro"/>
</dbReference>
<dbReference type="GO" id="GO:0000155">
    <property type="term" value="F:phosphorelay sensor kinase activity"/>
    <property type="evidence" value="ECO:0007669"/>
    <property type="project" value="InterPro"/>
</dbReference>
<dbReference type="SUPFAM" id="SSF55874">
    <property type="entry name" value="ATPase domain of HSP90 chaperone/DNA topoisomerase II/histidine kinase"/>
    <property type="match status" value="1"/>
</dbReference>
<keyword evidence="4" id="KW-0808">Transferase</keyword>
<feature type="transmembrane region" description="Helical" evidence="10">
    <location>
        <begin position="49"/>
        <end position="70"/>
    </location>
</feature>
<dbReference type="InterPro" id="IPR011712">
    <property type="entry name" value="Sig_transdc_His_kin_sub3_dim/P"/>
</dbReference>
<organism evidence="13 14">
    <name type="scientific">Stackebrandtia endophytica</name>
    <dbReference type="NCBI Taxonomy" id="1496996"/>
    <lineage>
        <taxon>Bacteria</taxon>
        <taxon>Bacillati</taxon>
        <taxon>Actinomycetota</taxon>
        <taxon>Actinomycetes</taxon>
        <taxon>Glycomycetales</taxon>
        <taxon>Glycomycetaceae</taxon>
        <taxon>Stackebrandtia</taxon>
    </lineage>
</organism>
<evidence type="ECO:0000313" key="13">
    <source>
        <dbReference type="EMBL" id="TQL77575.1"/>
    </source>
</evidence>
<dbReference type="PANTHER" id="PTHR24421">
    <property type="entry name" value="NITRATE/NITRITE SENSOR PROTEIN NARX-RELATED"/>
    <property type="match status" value="1"/>
</dbReference>
<evidence type="ECO:0000256" key="1">
    <source>
        <dbReference type="ARBA" id="ARBA00000085"/>
    </source>
</evidence>
<reference evidence="13 14" key="1">
    <citation type="submission" date="2019-06" db="EMBL/GenBank/DDBJ databases">
        <title>Sequencing the genomes of 1000 actinobacteria strains.</title>
        <authorList>
            <person name="Klenk H.-P."/>
        </authorList>
    </citation>
    <scope>NUCLEOTIDE SEQUENCE [LARGE SCALE GENOMIC DNA]</scope>
    <source>
        <strain evidence="13 14">DSM 45928</strain>
    </source>
</reference>
<evidence type="ECO:0000256" key="5">
    <source>
        <dbReference type="ARBA" id="ARBA00022741"/>
    </source>
</evidence>
<dbReference type="AlphaFoldDB" id="A0A543AYB8"/>
<dbReference type="InterPro" id="IPR036890">
    <property type="entry name" value="HATPase_C_sf"/>
</dbReference>
<evidence type="ECO:0000256" key="9">
    <source>
        <dbReference type="SAM" id="MobiDB-lite"/>
    </source>
</evidence>
<evidence type="ECO:0000256" key="3">
    <source>
        <dbReference type="ARBA" id="ARBA00022553"/>
    </source>
</evidence>
<feature type="transmembrane region" description="Helical" evidence="10">
    <location>
        <begin position="195"/>
        <end position="215"/>
    </location>
</feature>
<keyword evidence="3" id="KW-0597">Phosphoprotein</keyword>
<keyword evidence="8" id="KW-0902">Two-component regulatory system</keyword>
<dbReference type="InParanoid" id="A0A543AYB8"/>
<comment type="caution">
    <text evidence="13">The sequence shown here is derived from an EMBL/GenBank/DDBJ whole genome shotgun (WGS) entry which is preliminary data.</text>
</comment>
<gene>
    <name evidence="13" type="ORF">FB566_3134</name>
</gene>
<dbReference type="InterPro" id="IPR050482">
    <property type="entry name" value="Sensor_HK_TwoCompSys"/>
</dbReference>